<comment type="caution">
    <text evidence="1">The sequence shown here is derived from an EMBL/GenBank/DDBJ whole genome shotgun (WGS) entry which is preliminary data.</text>
</comment>
<gene>
    <name evidence="1" type="ORF">GCM10009688_03800</name>
</gene>
<organism evidence="1 2">
    <name type="scientific">Arthrobacter gandavensis</name>
    <dbReference type="NCBI Taxonomy" id="169960"/>
    <lineage>
        <taxon>Bacteria</taxon>
        <taxon>Bacillati</taxon>
        <taxon>Actinomycetota</taxon>
        <taxon>Actinomycetes</taxon>
        <taxon>Micrococcales</taxon>
        <taxon>Micrococcaceae</taxon>
        <taxon>Arthrobacter</taxon>
    </lineage>
</organism>
<dbReference type="Proteomes" id="UP001500784">
    <property type="component" value="Unassembled WGS sequence"/>
</dbReference>
<evidence type="ECO:0000313" key="2">
    <source>
        <dbReference type="Proteomes" id="UP001500784"/>
    </source>
</evidence>
<dbReference type="RefSeq" id="WP_211372377.1">
    <property type="nucleotide sequence ID" value="NZ_BAAALV010000001.1"/>
</dbReference>
<sequence length="142" mass="16031">MYNVPSDTDQLRLAVKTLLQHASPIVDGYVLLWDGWGEDAFPEAVLRTPRVVLPNREYYLCKVSLAGFVSGIVENAWHAETNHPMPLPSFIWPSDQTWCITKDVDPHWAGIGGDQDLMEQLLAEHSLDVVPLETNEILPFYS</sequence>
<dbReference type="EMBL" id="BAAALV010000001">
    <property type="protein sequence ID" value="GAA1903100.1"/>
    <property type="molecule type" value="Genomic_DNA"/>
</dbReference>
<keyword evidence="2" id="KW-1185">Reference proteome</keyword>
<accession>A0ABP5A6G6</accession>
<proteinExistence type="predicted"/>
<reference evidence="2" key="1">
    <citation type="journal article" date="2019" name="Int. J. Syst. Evol. Microbiol.">
        <title>The Global Catalogue of Microorganisms (GCM) 10K type strain sequencing project: providing services to taxonomists for standard genome sequencing and annotation.</title>
        <authorList>
            <consortium name="The Broad Institute Genomics Platform"/>
            <consortium name="The Broad Institute Genome Sequencing Center for Infectious Disease"/>
            <person name="Wu L."/>
            <person name="Ma J."/>
        </authorList>
    </citation>
    <scope>NUCLEOTIDE SEQUENCE [LARGE SCALE GENOMIC DNA]</scope>
    <source>
        <strain evidence="2">JCM 13316</strain>
    </source>
</reference>
<protein>
    <submittedName>
        <fullName evidence="1">Uncharacterized protein</fullName>
    </submittedName>
</protein>
<name>A0ABP5A6G6_9MICC</name>
<evidence type="ECO:0000313" key="1">
    <source>
        <dbReference type="EMBL" id="GAA1903100.1"/>
    </source>
</evidence>